<gene>
    <name evidence="2" type="ORF">QQF64_015408</name>
</gene>
<feature type="compositionally biased region" description="Basic residues" evidence="1">
    <location>
        <begin position="41"/>
        <end position="50"/>
    </location>
</feature>
<keyword evidence="3" id="KW-1185">Reference proteome</keyword>
<sequence>MRPRHGNSRRSARVYGSLGSFAIQTVRGAESTDREQPTQRSHSKLGRRRSPSLFTEARVTPAYKVTSHYIFIFRHGAPREPRYHCARGRLNFFLLWRLVAGHMIVSNICML</sequence>
<organism evidence="2 3">
    <name type="scientific">Cirrhinus molitorella</name>
    <name type="common">mud carp</name>
    <dbReference type="NCBI Taxonomy" id="172907"/>
    <lineage>
        <taxon>Eukaryota</taxon>
        <taxon>Metazoa</taxon>
        <taxon>Chordata</taxon>
        <taxon>Craniata</taxon>
        <taxon>Vertebrata</taxon>
        <taxon>Euteleostomi</taxon>
        <taxon>Actinopterygii</taxon>
        <taxon>Neopterygii</taxon>
        <taxon>Teleostei</taxon>
        <taxon>Ostariophysi</taxon>
        <taxon>Cypriniformes</taxon>
        <taxon>Cyprinidae</taxon>
        <taxon>Labeoninae</taxon>
        <taxon>Labeonini</taxon>
        <taxon>Cirrhinus</taxon>
    </lineage>
</organism>
<accession>A0ABR3NVU8</accession>
<dbReference type="Proteomes" id="UP001558613">
    <property type="component" value="Unassembled WGS sequence"/>
</dbReference>
<dbReference type="EMBL" id="JAYMGO010000002">
    <property type="protein sequence ID" value="KAL1280808.1"/>
    <property type="molecule type" value="Genomic_DNA"/>
</dbReference>
<comment type="caution">
    <text evidence="2">The sequence shown here is derived from an EMBL/GenBank/DDBJ whole genome shotgun (WGS) entry which is preliminary data.</text>
</comment>
<proteinExistence type="predicted"/>
<name>A0ABR3NVU8_9TELE</name>
<evidence type="ECO:0000313" key="2">
    <source>
        <dbReference type="EMBL" id="KAL1280808.1"/>
    </source>
</evidence>
<evidence type="ECO:0000256" key="1">
    <source>
        <dbReference type="SAM" id="MobiDB-lite"/>
    </source>
</evidence>
<feature type="region of interest" description="Disordered" evidence="1">
    <location>
        <begin position="25"/>
        <end position="52"/>
    </location>
</feature>
<reference evidence="2 3" key="1">
    <citation type="submission" date="2023-09" db="EMBL/GenBank/DDBJ databases">
        <authorList>
            <person name="Wang M."/>
        </authorList>
    </citation>
    <scope>NUCLEOTIDE SEQUENCE [LARGE SCALE GENOMIC DNA]</scope>
    <source>
        <strain evidence="2">GT-2023</strain>
        <tissue evidence="2">Liver</tissue>
    </source>
</reference>
<protein>
    <submittedName>
        <fullName evidence="2">Uncharacterized protein</fullName>
    </submittedName>
</protein>
<evidence type="ECO:0000313" key="3">
    <source>
        <dbReference type="Proteomes" id="UP001558613"/>
    </source>
</evidence>